<evidence type="ECO:0000256" key="1">
    <source>
        <dbReference type="SAM" id="MobiDB-lite"/>
    </source>
</evidence>
<protein>
    <submittedName>
        <fullName evidence="2">Uncharacterized protein</fullName>
    </submittedName>
</protein>
<accession>D8LD92</accession>
<dbReference type="EMBL" id="FN649760">
    <property type="protein sequence ID" value="CBN80150.1"/>
    <property type="molecule type" value="Genomic_DNA"/>
</dbReference>
<organism evidence="2 3">
    <name type="scientific">Ectocarpus siliculosus</name>
    <name type="common">Brown alga</name>
    <name type="synonym">Conferva siliculosa</name>
    <dbReference type="NCBI Taxonomy" id="2880"/>
    <lineage>
        <taxon>Eukaryota</taxon>
        <taxon>Sar</taxon>
        <taxon>Stramenopiles</taxon>
        <taxon>Ochrophyta</taxon>
        <taxon>PX clade</taxon>
        <taxon>Phaeophyceae</taxon>
        <taxon>Ectocarpales</taxon>
        <taxon>Ectocarpaceae</taxon>
        <taxon>Ectocarpus</taxon>
    </lineage>
</organism>
<name>D8LD92_ECTSI</name>
<feature type="compositionally biased region" description="Low complexity" evidence="1">
    <location>
        <begin position="76"/>
        <end position="96"/>
    </location>
</feature>
<feature type="region of interest" description="Disordered" evidence="1">
    <location>
        <begin position="49"/>
        <end position="167"/>
    </location>
</feature>
<dbReference type="Proteomes" id="UP000002630">
    <property type="component" value="Unassembled WGS sequence"/>
</dbReference>
<evidence type="ECO:0000313" key="2">
    <source>
        <dbReference type="EMBL" id="CBN80150.1"/>
    </source>
</evidence>
<feature type="compositionally biased region" description="Basic and acidic residues" evidence="1">
    <location>
        <begin position="153"/>
        <end position="166"/>
    </location>
</feature>
<proteinExistence type="predicted"/>
<dbReference type="InParanoid" id="D8LD92"/>
<dbReference type="OrthoDB" id="10459099at2759"/>
<dbReference type="AlphaFoldDB" id="D8LD92"/>
<evidence type="ECO:0000313" key="3">
    <source>
        <dbReference type="Proteomes" id="UP000002630"/>
    </source>
</evidence>
<gene>
    <name evidence="2" type="ORF">Esi_0116_0011</name>
</gene>
<reference evidence="2 3" key="1">
    <citation type="journal article" date="2010" name="Nature">
        <title>The Ectocarpus genome and the independent evolution of multicellularity in brown algae.</title>
        <authorList>
            <person name="Cock J.M."/>
            <person name="Sterck L."/>
            <person name="Rouze P."/>
            <person name="Scornet D."/>
            <person name="Allen A.E."/>
            <person name="Amoutzias G."/>
            <person name="Anthouard V."/>
            <person name="Artiguenave F."/>
            <person name="Aury J.M."/>
            <person name="Badger J.H."/>
            <person name="Beszteri B."/>
            <person name="Billiau K."/>
            <person name="Bonnet E."/>
            <person name="Bothwell J.H."/>
            <person name="Bowler C."/>
            <person name="Boyen C."/>
            <person name="Brownlee C."/>
            <person name="Carrano C.J."/>
            <person name="Charrier B."/>
            <person name="Cho G.Y."/>
            <person name="Coelho S.M."/>
            <person name="Collen J."/>
            <person name="Corre E."/>
            <person name="Da Silva C."/>
            <person name="Delage L."/>
            <person name="Delaroque N."/>
            <person name="Dittami S.M."/>
            <person name="Doulbeau S."/>
            <person name="Elias M."/>
            <person name="Farnham G."/>
            <person name="Gachon C.M."/>
            <person name="Gschloessl B."/>
            <person name="Heesch S."/>
            <person name="Jabbari K."/>
            <person name="Jubin C."/>
            <person name="Kawai H."/>
            <person name="Kimura K."/>
            <person name="Kloareg B."/>
            <person name="Kupper F.C."/>
            <person name="Lang D."/>
            <person name="Le Bail A."/>
            <person name="Leblanc C."/>
            <person name="Lerouge P."/>
            <person name="Lohr M."/>
            <person name="Lopez P.J."/>
            <person name="Martens C."/>
            <person name="Maumus F."/>
            <person name="Michel G."/>
            <person name="Miranda-Saavedra D."/>
            <person name="Morales J."/>
            <person name="Moreau H."/>
            <person name="Motomura T."/>
            <person name="Nagasato C."/>
            <person name="Napoli C.A."/>
            <person name="Nelson D.R."/>
            <person name="Nyvall-Collen P."/>
            <person name="Peters A.F."/>
            <person name="Pommier C."/>
            <person name="Potin P."/>
            <person name="Poulain J."/>
            <person name="Quesneville H."/>
            <person name="Read B."/>
            <person name="Rensing S.A."/>
            <person name="Ritter A."/>
            <person name="Rousvoal S."/>
            <person name="Samanta M."/>
            <person name="Samson G."/>
            <person name="Schroeder D.C."/>
            <person name="Segurens B."/>
            <person name="Strittmatter M."/>
            <person name="Tonon T."/>
            <person name="Tregear J.W."/>
            <person name="Valentin K."/>
            <person name="von Dassow P."/>
            <person name="Yamagishi T."/>
            <person name="Van de Peer Y."/>
            <person name="Wincker P."/>
        </authorList>
    </citation>
    <scope>NUCLEOTIDE SEQUENCE [LARGE SCALE GENOMIC DNA]</scope>
    <source>
        <strain evidence="3">Ec32 / CCAP1310/4</strain>
    </source>
</reference>
<sequence>MPKAVRFSNQIRVILVASRLELSSVKTDIWWGERDYCDFRRAYFKAAREEKENDREVTSQSRAGQGTPGRDEFDRPGSSPVATSPTTATSAGHPSSRNGSAAAAHDVDDDLPSKPSCGSRDGGGYDSDYDDRGGCSRASQAVLPRPPPPSPEHQTREPHAELDDAGVRVGVKRLSGLLDDQRVAAAGEWEREKDGGGMTPPHDVGEQAGVSAAITSSAVETVVVAESTAIVHADVAVPQQRKQAASPERRARPVPAKAAEVTAEGIGRVGTSPDITSVARGFPWRGAGPLGDAAMRSPGSSAVGPARAKALACPCAAAEMRREMRRETQMPILETGRDPRIDPQTGARVSLPFLGSARIRRVASF</sequence>
<keyword evidence="3" id="KW-1185">Reference proteome</keyword>